<dbReference type="Proteomes" id="UP001595796">
    <property type="component" value="Unassembled WGS sequence"/>
</dbReference>
<dbReference type="Gene3D" id="3.40.720.10">
    <property type="entry name" value="Alkaline Phosphatase, subunit A"/>
    <property type="match status" value="1"/>
</dbReference>
<dbReference type="RefSeq" id="WP_114957142.1">
    <property type="nucleotide sequence ID" value="NZ_JBHSJF010000004.1"/>
</dbReference>
<organism evidence="3 4">
    <name type="scientific">Flaviflagellibacter deserti</name>
    <dbReference type="NCBI Taxonomy" id="2267266"/>
    <lineage>
        <taxon>Bacteria</taxon>
        <taxon>Pseudomonadati</taxon>
        <taxon>Pseudomonadota</taxon>
        <taxon>Alphaproteobacteria</taxon>
        <taxon>Hyphomicrobiales</taxon>
        <taxon>Flaviflagellibacter</taxon>
    </lineage>
</organism>
<feature type="transmembrane region" description="Helical" evidence="1">
    <location>
        <begin position="118"/>
        <end position="142"/>
    </location>
</feature>
<evidence type="ECO:0000313" key="3">
    <source>
        <dbReference type="EMBL" id="MFC5067245.1"/>
    </source>
</evidence>
<sequence length="534" mass="58278">MTEPTAALSRPRIIGVLFALLFVWALLVAPDRLEAMKAASFARVPVELPVLLLLLLLVGGAMGAVIRSLTTIALFLLLVAKLANAGMYFASGRPFDLVLDLDLLGAVRNLMSGTLGNVLAVLGIIALINALFGLLFLIWISLRMLGRFAQIPGPQRIALAAFSAISIAGFVLDTPGVTANASNLLISQVTRAQQSAVDLDAFHREATSDPITEELPADLLTALAGNDVYVVFFESYGGTLLTDPAFKARTETALAKFDEALARKHMVARSGFLTSTTLGGQSWLAHSTLLSGLRIDNQRRYQALVRGTHGTLVKDFKRAGWTTEAVMPGITMPWPEGQWFGFDRVMAAKDLGYRGKSFDWVTMPDQFTLESFERLKGDGPVMAQITLLSSHIPWAPLPSLVEWEKIGDGTIFNAQVDAGEPPDTVWRSPDQVRDHYLRSIEYVLATLSSWIERYGNERTVVIVVGDHQPIPWVAGKDVGHSVPVHIIAGNPSTLARIDGWRWTNGMRPSLNVEAWPMEEFRKRFVAAFSGSGSS</sequence>
<feature type="transmembrane region" description="Helical" evidence="1">
    <location>
        <begin position="12"/>
        <end position="29"/>
    </location>
</feature>
<dbReference type="InterPro" id="IPR017850">
    <property type="entry name" value="Alkaline_phosphatase_core_sf"/>
</dbReference>
<reference evidence="4" key="1">
    <citation type="journal article" date="2019" name="Int. J. Syst. Evol. Microbiol.">
        <title>The Global Catalogue of Microorganisms (GCM) 10K type strain sequencing project: providing services to taxonomists for standard genome sequencing and annotation.</title>
        <authorList>
            <consortium name="The Broad Institute Genomics Platform"/>
            <consortium name="The Broad Institute Genome Sequencing Center for Infectious Disease"/>
            <person name="Wu L."/>
            <person name="Ma J."/>
        </authorList>
    </citation>
    <scope>NUCLEOTIDE SEQUENCE [LARGE SCALE GENOMIC DNA]</scope>
    <source>
        <strain evidence="4">CGMCC 1.16444</strain>
    </source>
</reference>
<accession>A0ABV9YWL5</accession>
<evidence type="ECO:0000256" key="1">
    <source>
        <dbReference type="SAM" id="Phobius"/>
    </source>
</evidence>
<name>A0ABV9YWL5_9HYPH</name>
<dbReference type="SUPFAM" id="SSF53649">
    <property type="entry name" value="Alkaline phosphatase-like"/>
    <property type="match status" value="1"/>
</dbReference>
<comment type="caution">
    <text evidence="3">The sequence shown here is derived from an EMBL/GenBank/DDBJ whole genome shotgun (WGS) entry which is preliminary data.</text>
</comment>
<keyword evidence="1" id="KW-0812">Transmembrane</keyword>
<evidence type="ECO:0000313" key="4">
    <source>
        <dbReference type="Proteomes" id="UP001595796"/>
    </source>
</evidence>
<keyword evidence="1" id="KW-1133">Transmembrane helix</keyword>
<gene>
    <name evidence="3" type="ORF">ACFPFW_04355</name>
</gene>
<feature type="domain" description="Sulfatase N-terminal" evidence="2">
    <location>
        <begin position="282"/>
        <end position="469"/>
    </location>
</feature>
<dbReference type="EMBL" id="JBHSJF010000004">
    <property type="protein sequence ID" value="MFC5067245.1"/>
    <property type="molecule type" value="Genomic_DNA"/>
</dbReference>
<protein>
    <submittedName>
        <fullName evidence="3">Sulfatase-like hydrolase/transferase</fullName>
    </submittedName>
</protein>
<proteinExistence type="predicted"/>
<evidence type="ECO:0000259" key="2">
    <source>
        <dbReference type="Pfam" id="PF00884"/>
    </source>
</evidence>
<keyword evidence="4" id="KW-1185">Reference proteome</keyword>
<feature type="transmembrane region" description="Helical" evidence="1">
    <location>
        <begin position="50"/>
        <end position="79"/>
    </location>
</feature>
<dbReference type="Pfam" id="PF00884">
    <property type="entry name" value="Sulfatase"/>
    <property type="match status" value="1"/>
</dbReference>
<keyword evidence="1" id="KW-0472">Membrane</keyword>
<dbReference type="InterPro" id="IPR000917">
    <property type="entry name" value="Sulfatase_N"/>
</dbReference>